<evidence type="ECO:0000256" key="2">
    <source>
        <dbReference type="ARBA" id="ARBA00005852"/>
    </source>
</evidence>
<dbReference type="InterPro" id="IPR008892">
    <property type="entry name" value="COR413"/>
</dbReference>
<dbReference type="AlphaFoldDB" id="A0A2Z6NB64"/>
<dbReference type="PANTHER" id="PTHR33596">
    <property type="entry name" value="COLD-REGULATED 413 PLASMA MEMBRANE PROTEIN 2"/>
    <property type="match status" value="1"/>
</dbReference>
<comment type="subcellular location">
    <subcellularLocation>
        <location evidence="1">Membrane</location>
        <topology evidence="1">Multi-pass membrane protein</topology>
    </subcellularLocation>
</comment>
<comment type="similarity">
    <text evidence="2">Belongs to the Cold-regulated 413 protein family.</text>
</comment>
<accession>A0A2Z6NB64</accession>
<keyword evidence="5 6" id="KW-0472">Membrane</keyword>
<name>A0A2Z6NB64_TRISU</name>
<evidence type="ECO:0000256" key="1">
    <source>
        <dbReference type="ARBA" id="ARBA00004141"/>
    </source>
</evidence>
<organism evidence="7 8">
    <name type="scientific">Trifolium subterraneum</name>
    <name type="common">Subterranean clover</name>
    <dbReference type="NCBI Taxonomy" id="3900"/>
    <lineage>
        <taxon>Eukaryota</taxon>
        <taxon>Viridiplantae</taxon>
        <taxon>Streptophyta</taxon>
        <taxon>Embryophyta</taxon>
        <taxon>Tracheophyta</taxon>
        <taxon>Spermatophyta</taxon>
        <taxon>Magnoliopsida</taxon>
        <taxon>eudicotyledons</taxon>
        <taxon>Gunneridae</taxon>
        <taxon>Pentapetalae</taxon>
        <taxon>rosids</taxon>
        <taxon>fabids</taxon>
        <taxon>Fabales</taxon>
        <taxon>Fabaceae</taxon>
        <taxon>Papilionoideae</taxon>
        <taxon>50 kb inversion clade</taxon>
        <taxon>NPAAA clade</taxon>
        <taxon>Hologalegina</taxon>
        <taxon>IRL clade</taxon>
        <taxon>Trifolieae</taxon>
        <taxon>Trifolium</taxon>
    </lineage>
</organism>
<feature type="transmembrane region" description="Helical" evidence="6">
    <location>
        <begin position="37"/>
        <end position="58"/>
    </location>
</feature>
<keyword evidence="4 6" id="KW-1133">Transmembrane helix</keyword>
<sequence length="97" mass="10751">MWKTKSYLAMRTDFQDEAESQLIISDLSDIAVAVNNLAHHIIIMLGVSGSGISVLQIIASIAAMEEIGRWIALIAVVLRLFAPRHFPGVAQWHRLGR</sequence>
<dbReference type="GO" id="GO:0016020">
    <property type="term" value="C:membrane"/>
    <property type="evidence" value="ECO:0007669"/>
    <property type="project" value="UniProtKB-SubCell"/>
</dbReference>
<gene>
    <name evidence="7" type="ORF">TSUD_16200</name>
</gene>
<dbReference type="Pfam" id="PF05562">
    <property type="entry name" value="WCOR413"/>
    <property type="match status" value="1"/>
</dbReference>
<keyword evidence="3 6" id="KW-0812">Transmembrane</keyword>
<reference evidence="8" key="1">
    <citation type="journal article" date="2017" name="Front. Plant Sci.">
        <title>Climate Clever Clovers: New Paradigm to Reduce the Environmental Footprint of Ruminants by Breeding Low Methanogenic Forages Utilizing Haplotype Variation.</title>
        <authorList>
            <person name="Kaur P."/>
            <person name="Appels R."/>
            <person name="Bayer P.E."/>
            <person name="Keeble-Gagnere G."/>
            <person name="Wang J."/>
            <person name="Hirakawa H."/>
            <person name="Shirasawa K."/>
            <person name="Vercoe P."/>
            <person name="Stefanova K."/>
            <person name="Durmic Z."/>
            <person name="Nichols P."/>
            <person name="Revell C."/>
            <person name="Isobe S.N."/>
            <person name="Edwards D."/>
            <person name="Erskine W."/>
        </authorList>
    </citation>
    <scope>NUCLEOTIDE SEQUENCE [LARGE SCALE GENOMIC DNA]</scope>
    <source>
        <strain evidence="8">cv. Daliak</strain>
    </source>
</reference>
<dbReference type="Proteomes" id="UP000242715">
    <property type="component" value="Unassembled WGS sequence"/>
</dbReference>
<evidence type="ECO:0000256" key="4">
    <source>
        <dbReference type="ARBA" id="ARBA00022989"/>
    </source>
</evidence>
<dbReference type="EMBL" id="DF973545">
    <property type="protein sequence ID" value="GAU34032.1"/>
    <property type="molecule type" value="Genomic_DNA"/>
</dbReference>
<proteinExistence type="inferred from homology"/>
<evidence type="ECO:0000256" key="6">
    <source>
        <dbReference type="SAM" id="Phobius"/>
    </source>
</evidence>
<dbReference type="PANTHER" id="PTHR33596:SF1">
    <property type="entry name" value="COLD-REGULATED 413 PLASMA MEMBRANE PROTEIN 1-RELATED"/>
    <property type="match status" value="1"/>
</dbReference>
<evidence type="ECO:0000256" key="3">
    <source>
        <dbReference type="ARBA" id="ARBA00022692"/>
    </source>
</evidence>
<evidence type="ECO:0000256" key="5">
    <source>
        <dbReference type="ARBA" id="ARBA00023136"/>
    </source>
</evidence>
<protein>
    <submittedName>
        <fullName evidence="7">Uncharacterized protein</fullName>
    </submittedName>
</protein>
<evidence type="ECO:0000313" key="8">
    <source>
        <dbReference type="Proteomes" id="UP000242715"/>
    </source>
</evidence>
<evidence type="ECO:0000313" key="7">
    <source>
        <dbReference type="EMBL" id="GAU34032.1"/>
    </source>
</evidence>
<keyword evidence="8" id="KW-1185">Reference proteome</keyword>